<comment type="caution">
    <text evidence="8">The sequence shown here is derived from an EMBL/GenBank/DDBJ whole genome shotgun (WGS) entry which is preliminary data.</text>
</comment>
<keyword evidence="3" id="KW-0698">rRNA processing</keyword>
<dbReference type="PANTHER" id="PTHR23271">
    <property type="entry name" value="HEPATOCELLULAR CARCINOMA-ASSOCIATED ANTIGEN 66"/>
    <property type="match status" value="1"/>
</dbReference>
<evidence type="ECO:0008006" key="9">
    <source>
        <dbReference type="Google" id="ProtNLM"/>
    </source>
</evidence>
<evidence type="ECO:0000256" key="1">
    <source>
        <dbReference type="ARBA" id="ARBA00004604"/>
    </source>
</evidence>
<dbReference type="SMART" id="SM00386">
    <property type="entry name" value="HAT"/>
    <property type="match status" value="5"/>
</dbReference>
<name>A0A2A4JU10_HELVI</name>
<evidence type="ECO:0000256" key="3">
    <source>
        <dbReference type="ARBA" id="ARBA00022552"/>
    </source>
</evidence>
<sequence>MAEQVNQRIEDMINELEQMRRTQLFDDEEIKEISRKRKEFEYHIQRRVKQKEDFVQYIAYELALLEDISLRRRRSNLGEKKKDIEYAIAKRLNKVFKQFIYRFQNDIEIYFEYIKFCRSVGFDYAISGIIGQMLQIHGDKPKVWQLASKWESKEQDNLDNARNFLLKGIQRHPDSEVLYLELFDIELITLTFKTETDEDKEKQIKRADVIWRNGAKTIQNVKFLFSIFDLCRKYEIKDPFVDDIKKEIWTRRDSKDVWSYIASKELDGCHWEEIEEYSDEDPAFSKEVNYFIGVYEEALQKFPDEALCTKYIHELLGANESVCSDHQKINAVKHAWNYGNDNGLLSNDMFAFGIEILKLENETSNDELMQILDAAAKRNPKLRSVWEEKILLCKPDEKKMLSVLQEAVKGLKSDDLLHLYNLVLDNVESDVSLKNLYKKFQNCENAVLLAIKPKLLQKMYEKNGIKAARDLYEDLVRTPPTQIDVHKNMIDIETAQDKPNAKCIRKCYECAVQHHGSENVDIWMKYMMFETENNPQATPGIYRRAVGTLKKELVDDFIKAQTLAKIK</sequence>
<organism evidence="8">
    <name type="scientific">Heliothis virescens</name>
    <name type="common">Tobacco budworm moth</name>
    <dbReference type="NCBI Taxonomy" id="7102"/>
    <lineage>
        <taxon>Eukaryota</taxon>
        <taxon>Metazoa</taxon>
        <taxon>Ecdysozoa</taxon>
        <taxon>Arthropoda</taxon>
        <taxon>Hexapoda</taxon>
        <taxon>Insecta</taxon>
        <taxon>Pterygota</taxon>
        <taxon>Neoptera</taxon>
        <taxon>Endopterygota</taxon>
        <taxon>Lepidoptera</taxon>
        <taxon>Glossata</taxon>
        <taxon>Ditrysia</taxon>
        <taxon>Noctuoidea</taxon>
        <taxon>Noctuidae</taxon>
        <taxon>Heliothinae</taxon>
        <taxon>Heliothis</taxon>
    </lineage>
</organism>
<dbReference type="GO" id="GO:0032040">
    <property type="term" value="C:small-subunit processome"/>
    <property type="evidence" value="ECO:0007669"/>
    <property type="project" value="TreeGrafter"/>
</dbReference>
<dbReference type="GO" id="GO:0030515">
    <property type="term" value="F:snoRNA binding"/>
    <property type="evidence" value="ECO:0007669"/>
    <property type="project" value="InterPro"/>
</dbReference>
<dbReference type="Pfam" id="PF24892">
    <property type="entry name" value="UTP6_C"/>
    <property type="match status" value="1"/>
</dbReference>
<comment type="similarity">
    <text evidence="2">Belongs to the UTP6 family.</text>
</comment>
<dbReference type="EMBL" id="NWSH01000618">
    <property type="protein sequence ID" value="PCG75266.1"/>
    <property type="molecule type" value="Genomic_DNA"/>
</dbReference>
<dbReference type="InterPro" id="IPR003107">
    <property type="entry name" value="HAT"/>
</dbReference>
<evidence type="ECO:0000259" key="6">
    <source>
        <dbReference type="Pfam" id="PF08640"/>
    </source>
</evidence>
<dbReference type="InterPro" id="IPR011990">
    <property type="entry name" value="TPR-like_helical_dom_sf"/>
</dbReference>
<dbReference type="SUPFAM" id="SSF48452">
    <property type="entry name" value="TPR-like"/>
    <property type="match status" value="2"/>
</dbReference>
<protein>
    <recommendedName>
        <fullName evidence="9">U3 small nucleolar RNA-associated protein 6 homolog</fullName>
    </recommendedName>
</protein>
<accession>A0A2A4JU10</accession>
<evidence type="ECO:0000313" key="8">
    <source>
        <dbReference type="EMBL" id="PCG75266.1"/>
    </source>
</evidence>
<dbReference type="InterPro" id="IPR013949">
    <property type="entry name" value="Utp6"/>
</dbReference>
<evidence type="ECO:0000256" key="2">
    <source>
        <dbReference type="ARBA" id="ARBA00010734"/>
    </source>
</evidence>
<dbReference type="GO" id="GO:0000462">
    <property type="term" value="P:maturation of SSU-rRNA from tricistronic rRNA transcript (SSU-rRNA, 5.8S rRNA, LSU-rRNA)"/>
    <property type="evidence" value="ECO:0007669"/>
    <property type="project" value="InterPro"/>
</dbReference>
<dbReference type="PANTHER" id="PTHR23271:SF1">
    <property type="entry name" value="U3 SMALL NUCLEOLAR RNA-ASSOCIATED PROTEIN 6 HOMOLOG"/>
    <property type="match status" value="1"/>
</dbReference>
<feature type="domain" description="U3 small nucleolar RNA-associated protein 6 homolog C-terminal" evidence="7">
    <location>
        <begin position="293"/>
        <end position="545"/>
    </location>
</feature>
<feature type="domain" description="U3 small nucleolar RNA-associated protein 6 N-terminal" evidence="6">
    <location>
        <begin position="9"/>
        <end position="91"/>
    </location>
</feature>
<evidence type="ECO:0000256" key="4">
    <source>
        <dbReference type="ARBA" id="ARBA00022737"/>
    </source>
</evidence>
<dbReference type="AlphaFoldDB" id="A0A2A4JU10"/>
<gene>
    <name evidence="8" type="ORF">B5V51_11993</name>
</gene>
<keyword evidence="4" id="KW-0677">Repeat</keyword>
<dbReference type="InterPro" id="IPR056907">
    <property type="entry name" value="UTP6_C"/>
</dbReference>
<keyword evidence="5" id="KW-0539">Nucleus</keyword>
<dbReference type="Pfam" id="PF08640">
    <property type="entry name" value="U3_assoc_6"/>
    <property type="match status" value="1"/>
</dbReference>
<dbReference type="Gene3D" id="1.25.40.10">
    <property type="entry name" value="Tetratricopeptide repeat domain"/>
    <property type="match status" value="2"/>
</dbReference>
<dbReference type="InterPro" id="IPR055347">
    <property type="entry name" value="UTP6_N"/>
</dbReference>
<dbReference type="GO" id="GO:0034388">
    <property type="term" value="C:Pwp2p-containing subcomplex of 90S preribosome"/>
    <property type="evidence" value="ECO:0007669"/>
    <property type="project" value="TreeGrafter"/>
</dbReference>
<reference evidence="8" key="1">
    <citation type="submission" date="2017-09" db="EMBL/GenBank/DDBJ databases">
        <title>Contemporary evolution of a Lepidopteran species, Heliothis virescens, in response to modern agricultural practices.</title>
        <authorList>
            <person name="Fritz M.L."/>
            <person name="Deyonke A.M."/>
            <person name="Papanicolaou A."/>
            <person name="Micinski S."/>
            <person name="Westbrook J."/>
            <person name="Gould F."/>
        </authorList>
    </citation>
    <scope>NUCLEOTIDE SEQUENCE [LARGE SCALE GENOMIC DNA]</scope>
    <source>
        <strain evidence="8">HvINT-</strain>
        <tissue evidence="8">Whole body</tissue>
    </source>
</reference>
<evidence type="ECO:0000256" key="5">
    <source>
        <dbReference type="ARBA" id="ARBA00023242"/>
    </source>
</evidence>
<dbReference type="STRING" id="7102.A0A2A4JU10"/>
<proteinExistence type="inferred from homology"/>
<comment type="subcellular location">
    <subcellularLocation>
        <location evidence="1">Nucleus</location>
        <location evidence="1">Nucleolus</location>
    </subcellularLocation>
</comment>
<evidence type="ECO:0000259" key="7">
    <source>
        <dbReference type="Pfam" id="PF24892"/>
    </source>
</evidence>